<keyword evidence="2" id="KW-1185">Reference proteome</keyword>
<dbReference type="SUPFAM" id="SSF51735">
    <property type="entry name" value="NAD(P)-binding Rossmann-fold domains"/>
    <property type="match status" value="1"/>
</dbReference>
<evidence type="ECO:0000313" key="1">
    <source>
        <dbReference type="EMBL" id="GAU96730.1"/>
    </source>
</evidence>
<dbReference type="Gene3D" id="3.40.50.720">
    <property type="entry name" value="NAD(P)-binding Rossmann-like Domain"/>
    <property type="match status" value="1"/>
</dbReference>
<dbReference type="Gene3D" id="3.90.25.10">
    <property type="entry name" value="UDP-galactose 4-epimerase, domain 1"/>
    <property type="match status" value="1"/>
</dbReference>
<organism evidence="1 2">
    <name type="scientific">Ramazzottius varieornatus</name>
    <name type="common">Water bear</name>
    <name type="synonym">Tardigrade</name>
    <dbReference type="NCBI Taxonomy" id="947166"/>
    <lineage>
        <taxon>Eukaryota</taxon>
        <taxon>Metazoa</taxon>
        <taxon>Ecdysozoa</taxon>
        <taxon>Tardigrada</taxon>
        <taxon>Eutardigrada</taxon>
        <taxon>Parachela</taxon>
        <taxon>Hypsibioidea</taxon>
        <taxon>Ramazzottiidae</taxon>
        <taxon>Ramazzottius</taxon>
    </lineage>
</organism>
<evidence type="ECO:0000313" key="2">
    <source>
        <dbReference type="Proteomes" id="UP000186922"/>
    </source>
</evidence>
<gene>
    <name evidence="1" type="primary">RvY_08131-1</name>
    <name evidence="1" type="synonym">RvY_08131.1</name>
    <name evidence="1" type="ORF">RvY_08131</name>
</gene>
<sequence length="193" mass="22012">MAWTILHPNCFMECAGNNLRGGQWSFYYGDAGVGWIAVKDIATVAAVALREGPKKHHGKSYWLSTEVLNGPQIGALLTEQLGTPIMVDVKTDEDFLKDLHAHKFKQVMDDYYGKCFSVFLREVRTAGNYRDCKRRCAVRYRKTLHDIPAVDQGEQRELPDKRRICQGGSYVNLVVLNPEVQSIQYQIGFWEEP</sequence>
<dbReference type="AlphaFoldDB" id="A0A1D1V748"/>
<protein>
    <submittedName>
        <fullName evidence="1">Uncharacterized protein</fullName>
    </submittedName>
</protein>
<dbReference type="EMBL" id="BDGG01000003">
    <property type="protein sequence ID" value="GAU96730.1"/>
    <property type="molecule type" value="Genomic_DNA"/>
</dbReference>
<dbReference type="InterPro" id="IPR036291">
    <property type="entry name" value="NAD(P)-bd_dom_sf"/>
</dbReference>
<accession>A0A1D1V748</accession>
<dbReference type="Proteomes" id="UP000186922">
    <property type="component" value="Unassembled WGS sequence"/>
</dbReference>
<comment type="caution">
    <text evidence="1">The sequence shown here is derived from an EMBL/GenBank/DDBJ whole genome shotgun (WGS) entry which is preliminary data.</text>
</comment>
<proteinExistence type="predicted"/>
<name>A0A1D1V748_RAMVA</name>
<reference evidence="1 2" key="1">
    <citation type="journal article" date="2016" name="Nat. Commun.">
        <title>Extremotolerant tardigrade genome and improved radiotolerance of human cultured cells by tardigrade-unique protein.</title>
        <authorList>
            <person name="Hashimoto T."/>
            <person name="Horikawa D.D."/>
            <person name="Saito Y."/>
            <person name="Kuwahara H."/>
            <person name="Kozuka-Hata H."/>
            <person name="Shin-I T."/>
            <person name="Minakuchi Y."/>
            <person name="Ohishi K."/>
            <person name="Motoyama A."/>
            <person name="Aizu T."/>
            <person name="Enomoto A."/>
            <person name="Kondo K."/>
            <person name="Tanaka S."/>
            <person name="Hara Y."/>
            <person name="Koshikawa S."/>
            <person name="Sagara H."/>
            <person name="Miura T."/>
            <person name="Yokobori S."/>
            <person name="Miyagawa K."/>
            <person name="Suzuki Y."/>
            <person name="Kubo T."/>
            <person name="Oyama M."/>
            <person name="Kohara Y."/>
            <person name="Fujiyama A."/>
            <person name="Arakawa K."/>
            <person name="Katayama T."/>
            <person name="Toyoda A."/>
            <person name="Kunieda T."/>
        </authorList>
    </citation>
    <scope>NUCLEOTIDE SEQUENCE [LARGE SCALE GENOMIC DNA]</scope>
    <source>
        <strain evidence="1 2">YOKOZUNA-1</strain>
    </source>
</reference>